<dbReference type="Proteomes" id="UP000253204">
    <property type="component" value="Unassembled WGS sequence"/>
</dbReference>
<proteinExistence type="predicted"/>
<keyword evidence="2" id="KW-1185">Reference proteome</keyword>
<dbReference type="RefSeq" id="WP_114484924.1">
    <property type="nucleotide sequence ID" value="NZ_CBCSHM010000005.1"/>
</dbReference>
<evidence type="ECO:0000313" key="2">
    <source>
        <dbReference type="Proteomes" id="UP000253204"/>
    </source>
</evidence>
<sequence>MEFWEVAEEARAQRDLLDKQVQVKEGHIVLNATPENEMADYNIALSRCDTPAKLLGWIRHLTEKTWLTLDMVDRFISEACRENNIDIQHDV</sequence>
<dbReference type="AlphaFoldDB" id="A0A368UAH4"/>
<evidence type="ECO:0000313" key="1">
    <source>
        <dbReference type="EMBL" id="RCV93596.1"/>
    </source>
</evidence>
<dbReference type="EMBL" id="QPIJ01000001">
    <property type="protein sequence ID" value="RCV93596.1"/>
    <property type="molecule type" value="Genomic_DNA"/>
</dbReference>
<protein>
    <submittedName>
        <fullName evidence="1">Uncharacterized protein</fullName>
    </submittedName>
</protein>
<reference evidence="1 2" key="1">
    <citation type="submission" date="2018-07" db="EMBL/GenBank/DDBJ databases">
        <title>Halomonas rutogse sp. nov., isolated from Lake TangqianCo on Tibetan Plateau.</title>
        <authorList>
            <person name="Lu H."/>
            <person name="Xing P."/>
            <person name="Wu Q."/>
        </authorList>
    </citation>
    <scope>NUCLEOTIDE SEQUENCE [LARGE SCALE GENOMIC DNA]</scope>
    <source>
        <strain evidence="1 2">TQ8S</strain>
    </source>
</reference>
<organism evidence="1 2">
    <name type="scientific">Vreelandella rituensis</name>
    <dbReference type="NCBI Taxonomy" id="2282306"/>
    <lineage>
        <taxon>Bacteria</taxon>
        <taxon>Pseudomonadati</taxon>
        <taxon>Pseudomonadota</taxon>
        <taxon>Gammaproteobacteria</taxon>
        <taxon>Oceanospirillales</taxon>
        <taxon>Halomonadaceae</taxon>
        <taxon>Vreelandella</taxon>
    </lineage>
</organism>
<accession>A0A368UAH4</accession>
<dbReference type="OrthoDB" id="6636853at2"/>
<gene>
    <name evidence="1" type="ORF">DU506_00130</name>
</gene>
<name>A0A368UAH4_9GAMM</name>
<comment type="caution">
    <text evidence="1">The sequence shown here is derived from an EMBL/GenBank/DDBJ whole genome shotgun (WGS) entry which is preliminary data.</text>
</comment>